<accession>A0A7X6M229</accession>
<proteinExistence type="predicted"/>
<dbReference type="AlphaFoldDB" id="A0A7X6M229"/>
<keyword evidence="2" id="KW-1185">Reference proteome</keyword>
<evidence type="ECO:0000313" key="2">
    <source>
        <dbReference type="Proteomes" id="UP000523447"/>
    </source>
</evidence>
<sequence length="87" mass="9295">MTTNPAPAPASLARFGDGRWEPTTVTVYGQPLTLERAVIPGIDWPSVPQDCPICNSGEGCYAQTVLECEYCDHGICHECGIAKTLLG</sequence>
<reference evidence="1 2" key="1">
    <citation type="submission" date="2020-04" db="EMBL/GenBank/DDBJ databases">
        <title>MicrobeNet Type strains.</title>
        <authorList>
            <person name="Nicholson A.C."/>
        </authorList>
    </citation>
    <scope>NUCLEOTIDE SEQUENCE [LARGE SCALE GENOMIC DNA]</scope>
    <source>
        <strain evidence="1 2">DSM 44445</strain>
    </source>
</reference>
<comment type="caution">
    <text evidence="1">The sequence shown here is derived from an EMBL/GenBank/DDBJ whole genome shotgun (WGS) entry which is preliminary data.</text>
</comment>
<evidence type="ECO:0000313" key="1">
    <source>
        <dbReference type="EMBL" id="NKY88848.1"/>
    </source>
</evidence>
<dbReference type="Proteomes" id="UP000523447">
    <property type="component" value="Unassembled WGS sequence"/>
</dbReference>
<name>A0A7X6M229_9NOCA</name>
<dbReference type="EMBL" id="JAAXPE010000036">
    <property type="protein sequence ID" value="NKY88848.1"/>
    <property type="molecule type" value="Genomic_DNA"/>
</dbReference>
<organism evidence="1 2">
    <name type="scientific">Nocardia veterana</name>
    <dbReference type="NCBI Taxonomy" id="132249"/>
    <lineage>
        <taxon>Bacteria</taxon>
        <taxon>Bacillati</taxon>
        <taxon>Actinomycetota</taxon>
        <taxon>Actinomycetes</taxon>
        <taxon>Mycobacteriales</taxon>
        <taxon>Nocardiaceae</taxon>
        <taxon>Nocardia</taxon>
    </lineage>
</organism>
<protein>
    <submittedName>
        <fullName evidence="1">Uncharacterized protein</fullName>
    </submittedName>
</protein>
<gene>
    <name evidence="1" type="ORF">HGA07_24935</name>
</gene>
<dbReference type="RefSeq" id="WP_040724027.1">
    <property type="nucleotide sequence ID" value="NZ_CAWPHS010000030.1"/>
</dbReference>